<dbReference type="GO" id="GO:0005634">
    <property type="term" value="C:nucleus"/>
    <property type="evidence" value="ECO:0007669"/>
    <property type="project" value="TreeGrafter"/>
</dbReference>
<evidence type="ECO:0000313" key="1">
    <source>
        <dbReference type="Proteomes" id="UP001318040"/>
    </source>
</evidence>
<organism evidence="1 2">
    <name type="scientific">Petromyzon marinus</name>
    <name type="common">Sea lamprey</name>
    <dbReference type="NCBI Taxonomy" id="7757"/>
    <lineage>
        <taxon>Eukaryota</taxon>
        <taxon>Metazoa</taxon>
        <taxon>Chordata</taxon>
        <taxon>Craniata</taxon>
        <taxon>Vertebrata</taxon>
        <taxon>Cyclostomata</taxon>
        <taxon>Hyperoartia</taxon>
        <taxon>Petromyzontiformes</taxon>
        <taxon>Petromyzontidae</taxon>
        <taxon>Petromyzon</taxon>
    </lineage>
</organism>
<dbReference type="Proteomes" id="UP001318040">
    <property type="component" value="Chromosome 33"/>
</dbReference>
<accession>A0AAJ7X4A5</accession>
<dbReference type="KEGG" id="pmrn:116948432"/>
<sequence>MAAARDGCFQARPAHRRHVRACLPVGPASSAPEEYITLNLLLTAVLSRLCVMCKPILLALVGLYSELRAVLRTVSSLHGVSMAKGFEFPDALAEWLGPDFTHVLQIGAPLQVHKAKISSDLLELLFVASDETFGDSGAELVENPAVAAPAAATTAQPRPRSQEVMVPDIGKRLEQGGSRDAVECKLDWLMEKTQNTGHGSEREVKRDPGKSRIISCVVPAAPPAPVAPAALWLSSGACEATTFTEMTDALGALVRTCRRQHQRRPMLYLGGLRLKCARLAKLERLGYELQGEASSYENNRAPVHAERRDGTVAWSLTEMSRKDYSFIARRAGNSFRVLPWTRLKIPSRAQPRHRWWTFCRQCHPGPMSRRVYSLADQHGGPEGHTVFTGRMVGPTQRTLMTWTSMTSSRRSAAEECERACP</sequence>
<gene>
    <name evidence="2" type="primary">LOC116948432</name>
</gene>
<keyword evidence="1" id="KW-1185">Reference proteome</keyword>
<dbReference type="RefSeq" id="XP_032820999.1">
    <property type="nucleotide sequence ID" value="XM_032965108.1"/>
</dbReference>
<protein>
    <submittedName>
        <fullName evidence="2">Uncharacterized protein LOC116948432 isoform X1</fullName>
    </submittedName>
</protein>
<evidence type="ECO:0000313" key="2">
    <source>
        <dbReference type="RefSeq" id="XP_032820999.1"/>
    </source>
</evidence>
<name>A0AAJ7X4A5_PETMA</name>
<dbReference type="CTD" id="25871"/>
<dbReference type="PANTHER" id="PTHR34761">
    <property type="entry name" value="NUCLEOLUS AND NEURAL PROGENITOR PROTEIN"/>
    <property type="match status" value="1"/>
</dbReference>
<dbReference type="GO" id="GO:0045747">
    <property type="term" value="P:positive regulation of Notch signaling pathway"/>
    <property type="evidence" value="ECO:0007669"/>
    <property type="project" value="TreeGrafter"/>
</dbReference>
<reference evidence="2" key="1">
    <citation type="submission" date="2025-08" db="UniProtKB">
        <authorList>
            <consortium name="RefSeq"/>
        </authorList>
    </citation>
    <scope>IDENTIFICATION</scope>
    <source>
        <tissue evidence="2">Sperm</tissue>
    </source>
</reference>
<proteinExistence type="predicted"/>
<dbReference type="AlphaFoldDB" id="A0AAJ7X4A5"/>
<dbReference type="InterPro" id="IPR052835">
    <property type="entry name" value="Nepro"/>
</dbReference>
<dbReference type="PANTHER" id="PTHR34761:SF1">
    <property type="entry name" value="NUCLEOLUS AND NEURAL PROGENITOR PROTEIN"/>
    <property type="match status" value="1"/>
</dbReference>